<sequence>MRKCRRQRERGTLSQCWPFKKDQPKGFLESNLEACQGTLIRLVGEQVEIQRVINLETMMGTGSIVKVTHFEPTSGDCVNGTLIMKYPVDQLVGVIRVDQCMAWKCYDESTRVTNGRRGACTRPKEARVRLLEMDPQFD</sequence>
<dbReference type="Proteomes" id="UP000257109">
    <property type="component" value="Unassembled WGS sequence"/>
</dbReference>
<name>A0A371HWA7_MUCPR</name>
<dbReference type="EMBL" id="QJKJ01001552">
    <property type="protein sequence ID" value="RDY07068.1"/>
    <property type="molecule type" value="Genomic_DNA"/>
</dbReference>
<dbReference type="OrthoDB" id="1745575at2759"/>
<keyword evidence="2" id="KW-1185">Reference proteome</keyword>
<evidence type="ECO:0000313" key="1">
    <source>
        <dbReference type="EMBL" id="RDY07068.1"/>
    </source>
</evidence>
<accession>A0A371HWA7</accession>
<proteinExistence type="predicted"/>
<dbReference type="AlphaFoldDB" id="A0A371HWA7"/>
<organism evidence="1 2">
    <name type="scientific">Mucuna pruriens</name>
    <name type="common">Velvet bean</name>
    <name type="synonym">Dolichos pruriens</name>
    <dbReference type="NCBI Taxonomy" id="157652"/>
    <lineage>
        <taxon>Eukaryota</taxon>
        <taxon>Viridiplantae</taxon>
        <taxon>Streptophyta</taxon>
        <taxon>Embryophyta</taxon>
        <taxon>Tracheophyta</taxon>
        <taxon>Spermatophyta</taxon>
        <taxon>Magnoliopsida</taxon>
        <taxon>eudicotyledons</taxon>
        <taxon>Gunneridae</taxon>
        <taxon>Pentapetalae</taxon>
        <taxon>rosids</taxon>
        <taxon>fabids</taxon>
        <taxon>Fabales</taxon>
        <taxon>Fabaceae</taxon>
        <taxon>Papilionoideae</taxon>
        <taxon>50 kb inversion clade</taxon>
        <taxon>NPAAA clade</taxon>
        <taxon>indigoferoid/millettioid clade</taxon>
        <taxon>Phaseoleae</taxon>
        <taxon>Mucuna</taxon>
    </lineage>
</organism>
<gene>
    <name evidence="1" type="ORF">CR513_08855</name>
</gene>
<evidence type="ECO:0000313" key="2">
    <source>
        <dbReference type="Proteomes" id="UP000257109"/>
    </source>
</evidence>
<comment type="caution">
    <text evidence="1">The sequence shown here is derived from an EMBL/GenBank/DDBJ whole genome shotgun (WGS) entry which is preliminary data.</text>
</comment>
<reference evidence="1" key="1">
    <citation type="submission" date="2018-05" db="EMBL/GenBank/DDBJ databases">
        <title>Draft genome of Mucuna pruriens seed.</title>
        <authorList>
            <person name="Nnadi N.E."/>
            <person name="Vos R."/>
            <person name="Hasami M.H."/>
            <person name="Devisetty U.K."/>
            <person name="Aguiy J.C."/>
        </authorList>
    </citation>
    <scope>NUCLEOTIDE SEQUENCE [LARGE SCALE GENOMIC DNA]</scope>
    <source>
        <strain evidence="1">JCA_2017</strain>
    </source>
</reference>
<protein>
    <submittedName>
        <fullName evidence="1">Uncharacterized protein</fullName>
    </submittedName>
</protein>
<feature type="non-terminal residue" evidence="1">
    <location>
        <position position="1"/>
    </location>
</feature>